<keyword evidence="2" id="KW-1185">Reference proteome</keyword>
<dbReference type="Proteomes" id="UP000270046">
    <property type="component" value="Chromosome"/>
</dbReference>
<dbReference type="AlphaFoldDB" id="A0A494W1C1"/>
<dbReference type="EMBL" id="CP032869">
    <property type="protein sequence ID" value="AYL97082.1"/>
    <property type="molecule type" value="Genomic_DNA"/>
</dbReference>
<sequence length="57" mass="6750">MEEKKQAEPQDHWDDEDFLAEMQSRVDDYESGRVKGISWEEVKVKIRNRHDDQSAAS</sequence>
<gene>
    <name evidence="1" type="ORF">HYN43_017990</name>
</gene>
<evidence type="ECO:0000313" key="1">
    <source>
        <dbReference type="EMBL" id="AYL97082.1"/>
    </source>
</evidence>
<evidence type="ECO:0000313" key="2">
    <source>
        <dbReference type="Proteomes" id="UP000270046"/>
    </source>
</evidence>
<organism evidence="1 2">
    <name type="scientific">Mucilaginibacter celer</name>
    <dbReference type="NCBI Taxonomy" id="2305508"/>
    <lineage>
        <taxon>Bacteria</taxon>
        <taxon>Pseudomonadati</taxon>
        <taxon>Bacteroidota</taxon>
        <taxon>Sphingobacteriia</taxon>
        <taxon>Sphingobacteriales</taxon>
        <taxon>Sphingobacteriaceae</taxon>
        <taxon>Mucilaginibacter</taxon>
    </lineage>
</organism>
<dbReference type="InterPro" id="IPR013406">
    <property type="entry name" value="CHP02574_addiction_mod"/>
</dbReference>
<dbReference type="KEGG" id="muh:HYN43_017990"/>
<accession>A0A494W1C1</accession>
<proteinExistence type="predicted"/>
<dbReference type="Pfam" id="PF09720">
    <property type="entry name" value="Unstab_antitox"/>
    <property type="match status" value="1"/>
</dbReference>
<protein>
    <recommendedName>
        <fullName evidence="3">Addiction module protein</fullName>
    </recommendedName>
</protein>
<name>A0A494W1C1_9SPHI</name>
<dbReference type="OrthoDB" id="799347at2"/>
<dbReference type="RefSeq" id="WP_119410666.1">
    <property type="nucleotide sequence ID" value="NZ_CP032869.1"/>
</dbReference>
<dbReference type="NCBIfam" id="TIGR02574">
    <property type="entry name" value="stabl_TIGR02574"/>
    <property type="match status" value="1"/>
</dbReference>
<evidence type="ECO:0008006" key="3">
    <source>
        <dbReference type="Google" id="ProtNLM"/>
    </source>
</evidence>
<reference evidence="1 2" key="1">
    <citation type="submission" date="2018-10" db="EMBL/GenBank/DDBJ databases">
        <title>Genome sequencing of Mucilaginibacter sp. HYN0043.</title>
        <authorList>
            <person name="Kim M."/>
            <person name="Yi H."/>
        </authorList>
    </citation>
    <scope>NUCLEOTIDE SEQUENCE [LARGE SCALE GENOMIC DNA]</scope>
    <source>
        <strain evidence="1 2">HYN0043</strain>
    </source>
</reference>